<dbReference type="EMBL" id="JAGTJR010000057">
    <property type="protein sequence ID" value="KAH7025577.1"/>
    <property type="molecule type" value="Genomic_DNA"/>
</dbReference>
<feature type="transmembrane region" description="Helical" evidence="6">
    <location>
        <begin position="156"/>
        <end position="177"/>
    </location>
</feature>
<dbReference type="Proteomes" id="UP000774617">
    <property type="component" value="Unassembled WGS sequence"/>
</dbReference>
<feature type="compositionally biased region" description="Polar residues" evidence="5">
    <location>
        <begin position="1"/>
        <end position="11"/>
    </location>
</feature>
<dbReference type="Pfam" id="PF07690">
    <property type="entry name" value="MFS_1"/>
    <property type="match status" value="1"/>
</dbReference>
<dbReference type="PANTHER" id="PTHR23502:SF156">
    <property type="entry name" value="TRANSPORTER, PUTATIVE (AFU_ORTHOLOGUE AFUA_5G00420)-RELATED"/>
    <property type="match status" value="1"/>
</dbReference>
<evidence type="ECO:0000313" key="9">
    <source>
        <dbReference type="Proteomes" id="UP000774617"/>
    </source>
</evidence>
<feature type="region of interest" description="Disordered" evidence="5">
    <location>
        <begin position="1"/>
        <end position="47"/>
    </location>
</feature>
<comment type="subcellular location">
    <subcellularLocation>
        <location evidence="1">Membrane</location>
        <topology evidence="1">Multi-pass membrane protein</topology>
    </subcellularLocation>
</comment>
<feature type="transmembrane region" description="Helical" evidence="6">
    <location>
        <begin position="59"/>
        <end position="79"/>
    </location>
</feature>
<sequence>MSHPNPSSTNGDLEKNDATPAPSSDSKSELGGGDDGPLVTWDGPNDPHNPQNFSFGRKILITSIWVAGNLATCFASSIYSSGSTIMKAEFHTSTIVTTLGISLFIVGYTVGPPCWGPLSERFGRKWPATLGMLLFTIFCIPVALAQNIETALVGRFLSGVFGAAPLAIVGGGLVDIWNPVQRGVALAACISTIFGGPIIAPVMGNFVAASHLGWRWNHWLMGIFGLAVTGLYAVVLPETHAPTLLRKKAARVREETGNPRAHSQFDNAATGVKAIVQIYLLRSFKMLFTEPILLLITVYQAFIYGILYLIFVAYPIAFREVRHWALGVSGLAYLGMSVGVLLGAAIIIVHTRTRFAAKVQQRSAEAGRLVVIPENRLSLMFLGGCLIPVGLFIFGWTSRPDIHWAGQIVGSIPMAMGMYMVFVQCFNYIIDVYMSTANSAIGANTFVRSFFGAGFPLFGPALYHRLGVDWASSLLAFIAIAMVPIPVLFYKFGHRIRLASRTAENKN</sequence>
<keyword evidence="3 6" id="KW-1133">Transmembrane helix</keyword>
<keyword evidence="4 6" id="KW-0472">Membrane</keyword>
<dbReference type="Gene3D" id="1.20.1250.20">
    <property type="entry name" value="MFS general substrate transporter like domains"/>
    <property type="match status" value="1"/>
</dbReference>
<comment type="caution">
    <text evidence="8">The sequence shown here is derived from an EMBL/GenBank/DDBJ whole genome shotgun (WGS) entry which is preliminary data.</text>
</comment>
<dbReference type="InterPro" id="IPR036259">
    <property type="entry name" value="MFS_trans_sf"/>
</dbReference>
<feature type="transmembrane region" description="Helical" evidence="6">
    <location>
        <begin position="126"/>
        <end position="144"/>
    </location>
</feature>
<feature type="domain" description="Major facilitator superfamily (MFS) profile" evidence="7">
    <location>
        <begin position="61"/>
        <end position="496"/>
    </location>
</feature>
<protein>
    <submittedName>
        <fullName evidence="8">Major facilitator superfamily domain-containing protein</fullName>
    </submittedName>
</protein>
<evidence type="ECO:0000256" key="3">
    <source>
        <dbReference type="ARBA" id="ARBA00022989"/>
    </source>
</evidence>
<evidence type="ECO:0000256" key="4">
    <source>
        <dbReference type="ARBA" id="ARBA00023136"/>
    </source>
</evidence>
<evidence type="ECO:0000259" key="7">
    <source>
        <dbReference type="PROSITE" id="PS50850"/>
    </source>
</evidence>
<feature type="transmembrane region" description="Helical" evidence="6">
    <location>
        <begin position="91"/>
        <end position="114"/>
    </location>
</feature>
<keyword evidence="2 6" id="KW-0812">Transmembrane</keyword>
<feature type="transmembrane region" description="Helical" evidence="6">
    <location>
        <begin position="408"/>
        <end position="429"/>
    </location>
</feature>
<dbReference type="SUPFAM" id="SSF103473">
    <property type="entry name" value="MFS general substrate transporter"/>
    <property type="match status" value="1"/>
</dbReference>
<evidence type="ECO:0000256" key="2">
    <source>
        <dbReference type="ARBA" id="ARBA00022692"/>
    </source>
</evidence>
<evidence type="ECO:0000313" key="8">
    <source>
        <dbReference type="EMBL" id="KAH7025577.1"/>
    </source>
</evidence>
<feature type="transmembrane region" description="Helical" evidence="6">
    <location>
        <begin position="292"/>
        <end position="318"/>
    </location>
</feature>
<dbReference type="CDD" id="cd17323">
    <property type="entry name" value="MFS_Tpo1_MDR_like"/>
    <property type="match status" value="1"/>
</dbReference>
<dbReference type="PANTHER" id="PTHR23502">
    <property type="entry name" value="MAJOR FACILITATOR SUPERFAMILY"/>
    <property type="match status" value="1"/>
</dbReference>
<evidence type="ECO:0000256" key="1">
    <source>
        <dbReference type="ARBA" id="ARBA00004141"/>
    </source>
</evidence>
<feature type="transmembrane region" description="Helical" evidence="6">
    <location>
        <begin position="324"/>
        <end position="349"/>
    </location>
</feature>
<feature type="transmembrane region" description="Helical" evidence="6">
    <location>
        <begin position="184"/>
        <end position="204"/>
    </location>
</feature>
<dbReference type="InterPro" id="IPR011701">
    <property type="entry name" value="MFS"/>
</dbReference>
<organism evidence="8 9">
    <name type="scientific">Macrophomina phaseolina</name>
    <dbReference type="NCBI Taxonomy" id="35725"/>
    <lineage>
        <taxon>Eukaryota</taxon>
        <taxon>Fungi</taxon>
        <taxon>Dikarya</taxon>
        <taxon>Ascomycota</taxon>
        <taxon>Pezizomycotina</taxon>
        <taxon>Dothideomycetes</taxon>
        <taxon>Dothideomycetes incertae sedis</taxon>
        <taxon>Botryosphaeriales</taxon>
        <taxon>Botryosphaeriaceae</taxon>
        <taxon>Macrophomina</taxon>
    </lineage>
</organism>
<feature type="transmembrane region" description="Helical" evidence="6">
    <location>
        <begin position="216"/>
        <end position="236"/>
    </location>
</feature>
<dbReference type="PROSITE" id="PS50850">
    <property type="entry name" value="MFS"/>
    <property type="match status" value="1"/>
</dbReference>
<proteinExistence type="predicted"/>
<name>A0ABQ8FTN6_9PEZI</name>
<accession>A0ABQ8FTN6</accession>
<feature type="transmembrane region" description="Helical" evidence="6">
    <location>
        <begin position="470"/>
        <end position="490"/>
    </location>
</feature>
<feature type="transmembrane region" description="Helical" evidence="6">
    <location>
        <begin position="377"/>
        <end position="396"/>
    </location>
</feature>
<evidence type="ECO:0000256" key="6">
    <source>
        <dbReference type="SAM" id="Phobius"/>
    </source>
</evidence>
<evidence type="ECO:0000256" key="5">
    <source>
        <dbReference type="SAM" id="MobiDB-lite"/>
    </source>
</evidence>
<reference evidence="8 9" key="1">
    <citation type="journal article" date="2021" name="Nat. Commun.">
        <title>Genetic determinants of endophytism in the Arabidopsis root mycobiome.</title>
        <authorList>
            <person name="Mesny F."/>
            <person name="Miyauchi S."/>
            <person name="Thiergart T."/>
            <person name="Pickel B."/>
            <person name="Atanasova L."/>
            <person name="Karlsson M."/>
            <person name="Huettel B."/>
            <person name="Barry K.W."/>
            <person name="Haridas S."/>
            <person name="Chen C."/>
            <person name="Bauer D."/>
            <person name="Andreopoulos W."/>
            <person name="Pangilinan J."/>
            <person name="LaButti K."/>
            <person name="Riley R."/>
            <person name="Lipzen A."/>
            <person name="Clum A."/>
            <person name="Drula E."/>
            <person name="Henrissat B."/>
            <person name="Kohler A."/>
            <person name="Grigoriev I.V."/>
            <person name="Martin F.M."/>
            <person name="Hacquard S."/>
        </authorList>
    </citation>
    <scope>NUCLEOTIDE SEQUENCE [LARGE SCALE GENOMIC DNA]</scope>
    <source>
        <strain evidence="8 9">MPI-SDFR-AT-0080</strain>
    </source>
</reference>
<dbReference type="InterPro" id="IPR020846">
    <property type="entry name" value="MFS_dom"/>
</dbReference>
<gene>
    <name evidence="8" type="ORF">B0J12DRAFT_732956</name>
</gene>
<keyword evidence="9" id="KW-1185">Reference proteome</keyword>